<dbReference type="STRING" id="1573173.A0A162NCT9"/>
<feature type="compositionally biased region" description="Polar residues" evidence="1">
    <location>
        <begin position="183"/>
        <end position="203"/>
    </location>
</feature>
<evidence type="ECO:0000256" key="1">
    <source>
        <dbReference type="SAM" id="MobiDB-lite"/>
    </source>
</evidence>
<feature type="region of interest" description="Disordered" evidence="1">
    <location>
        <begin position="512"/>
        <end position="544"/>
    </location>
</feature>
<feature type="compositionally biased region" description="Basic and acidic residues" evidence="1">
    <location>
        <begin position="407"/>
        <end position="416"/>
    </location>
</feature>
<evidence type="ECO:0000313" key="2">
    <source>
        <dbReference type="EMBL" id="KZL85806.1"/>
    </source>
</evidence>
<gene>
    <name evidence="2" type="ORF">CI238_13386</name>
</gene>
<name>A0A162NCT9_COLIC</name>
<protein>
    <submittedName>
        <fullName evidence="2">Myb family transcription factor</fullName>
    </submittedName>
</protein>
<comment type="caution">
    <text evidence="2">The sequence shown here is derived from an EMBL/GenBank/DDBJ whole genome shotgun (WGS) entry which is preliminary data.</text>
</comment>
<feature type="region of interest" description="Disordered" evidence="1">
    <location>
        <begin position="334"/>
        <end position="381"/>
    </location>
</feature>
<dbReference type="AlphaFoldDB" id="A0A162NCT9"/>
<dbReference type="EMBL" id="LFIW01000568">
    <property type="protein sequence ID" value="KZL85806.1"/>
    <property type="molecule type" value="Genomic_DNA"/>
</dbReference>
<sequence>MSIDLDKICFYQPPTPVVRQRAPKGTGQQSSSANPSITEDVAVKPTIGSYTHHGDASSSNKSAGLAPEVHRESVGGVLTPRDTTYSRIGGDTIPSKTPVPMKEPSKLGVTGDGRASETSVTRSLIKAPIPTTSQPITLAEASAGSLSKSCDGFEVEGNTASPQSTGDRAESTPETSLERHSKNAATTSIWEQQTASSSGTQRGSLPAWLECCRSQPIDRVHTQEVSEPVTTASGMPGSAMRSTEDDPMSPVSSPSATSSPPEIGYDVTTTGICQAVLGRSTSEKTTAPSAEQLLGNSGESEPEATAEPYSTRCMSLPAPQEAVSLEHVAHVSLTASPSSAPSTQALRRSRRGRAPAGGYAEVDSDAESDANESVNMSLNDDQTLVRRSSPLGSRGQLGNKRRRACFHEESTRDSSASKRFCGPGGTSTHPSKTKRRSRRIAEHKEIGMVSTPRSEGASHKEQSPVHVLATFDEFPLHLTPLNNFVVKRTIIGHVTTFTIEWQQVTPQCRCQVPSEEARPSSHSPPKPRLVRSPTKPKRRFSYDENKLLRDLKQRNLPWKEIHRQFSAEFPGRSVGSLQVQYSTKLKH</sequence>
<keyword evidence="3" id="KW-1185">Reference proteome</keyword>
<feature type="compositionally biased region" description="Polar residues" evidence="1">
    <location>
        <begin position="279"/>
        <end position="299"/>
    </location>
</feature>
<organism evidence="2 3">
    <name type="scientific">Colletotrichum incanum</name>
    <name type="common">Soybean anthracnose fungus</name>
    <dbReference type="NCBI Taxonomy" id="1573173"/>
    <lineage>
        <taxon>Eukaryota</taxon>
        <taxon>Fungi</taxon>
        <taxon>Dikarya</taxon>
        <taxon>Ascomycota</taxon>
        <taxon>Pezizomycotina</taxon>
        <taxon>Sordariomycetes</taxon>
        <taxon>Hypocreomycetidae</taxon>
        <taxon>Glomerellales</taxon>
        <taxon>Glomerellaceae</taxon>
        <taxon>Colletotrichum</taxon>
        <taxon>Colletotrichum spaethianum species complex</taxon>
    </lineage>
</organism>
<accession>A0A162NCT9</accession>
<feature type="compositionally biased region" description="Polar residues" evidence="1">
    <location>
        <begin position="371"/>
        <end position="381"/>
    </location>
</feature>
<feature type="compositionally biased region" description="Low complexity" evidence="1">
    <location>
        <begin position="334"/>
        <end position="346"/>
    </location>
</feature>
<feature type="region of interest" description="Disordered" evidence="1">
    <location>
        <begin position="407"/>
        <end position="438"/>
    </location>
</feature>
<reference evidence="2 3" key="1">
    <citation type="submission" date="2015-06" db="EMBL/GenBank/DDBJ databases">
        <title>Survival trade-offs in plant roots during colonization by closely related pathogenic and mutualistic fungi.</title>
        <authorList>
            <person name="Hacquard S."/>
            <person name="Kracher B."/>
            <person name="Hiruma K."/>
            <person name="Weinman A."/>
            <person name="Muench P."/>
            <person name="Garrido Oter R."/>
            <person name="Ver Loren van Themaat E."/>
            <person name="Dallerey J.-F."/>
            <person name="Damm U."/>
            <person name="Henrissat B."/>
            <person name="Lespinet O."/>
            <person name="Thon M."/>
            <person name="Kemen E."/>
            <person name="McHardy A.C."/>
            <person name="Schulze-Lefert P."/>
            <person name="O'Connell R.J."/>
        </authorList>
    </citation>
    <scope>NUCLEOTIDE SEQUENCE [LARGE SCALE GENOMIC DNA]</scope>
    <source>
        <strain evidence="2 3">MAFF 238704</strain>
    </source>
</reference>
<proteinExistence type="predicted"/>
<feature type="region of interest" description="Disordered" evidence="1">
    <location>
        <begin position="12"/>
        <end position="207"/>
    </location>
</feature>
<feature type="compositionally biased region" description="Basic and acidic residues" evidence="1">
    <location>
        <begin position="167"/>
        <end position="181"/>
    </location>
</feature>
<feature type="compositionally biased region" description="Low complexity" evidence="1">
    <location>
        <begin position="248"/>
        <end position="261"/>
    </location>
</feature>
<evidence type="ECO:0000313" key="3">
    <source>
        <dbReference type="Proteomes" id="UP000076584"/>
    </source>
</evidence>
<dbReference type="Proteomes" id="UP000076584">
    <property type="component" value="Unassembled WGS sequence"/>
</dbReference>
<feature type="compositionally biased region" description="Polar residues" evidence="1">
    <location>
        <begin position="26"/>
        <end position="37"/>
    </location>
</feature>
<feature type="region of interest" description="Disordered" evidence="1">
    <location>
        <begin position="219"/>
        <end position="315"/>
    </location>
</feature>